<dbReference type="AlphaFoldDB" id="A0A8S9YVK9"/>
<name>A0A8S9YVK9_9TREM</name>
<accession>A0A8S9YVK9</accession>
<evidence type="ECO:0000313" key="3">
    <source>
        <dbReference type="EMBL" id="KAF7254937.1"/>
    </source>
</evidence>
<feature type="region of interest" description="Disordered" evidence="2">
    <location>
        <begin position="254"/>
        <end position="276"/>
    </location>
</feature>
<evidence type="ECO:0000256" key="2">
    <source>
        <dbReference type="SAM" id="MobiDB-lite"/>
    </source>
</evidence>
<organism evidence="3 4">
    <name type="scientific">Paragonimus skrjabini miyazakii</name>
    <dbReference type="NCBI Taxonomy" id="59628"/>
    <lineage>
        <taxon>Eukaryota</taxon>
        <taxon>Metazoa</taxon>
        <taxon>Spiralia</taxon>
        <taxon>Lophotrochozoa</taxon>
        <taxon>Platyhelminthes</taxon>
        <taxon>Trematoda</taxon>
        <taxon>Digenea</taxon>
        <taxon>Plagiorchiida</taxon>
        <taxon>Troglotremata</taxon>
        <taxon>Troglotrematidae</taxon>
        <taxon>Paragonimus</taxon>
    </lineage>
</organism>
<keyword evidence="1" id="KW-0175">Coiled coil</keyword>
<evidence type="ECO:0000313" key="4">
    <source>
        <dbReference type="Proteomes" id="UP000822476"/>
    </source>
</evidence>
<evidence type="ECO:0000256" key="1">
    <source>
        <dbReference type="SAM" id="Coils"/>
    </source>
</evidence>
<sequence length="465" mass="54415">MKNQIRQMEDDSREAAINYEKSLKTVKLELENQFKEAIQQTESIETGLIKEKSEYLRENETQRQLVLRLQEEVGNNQAKLTQLFVENDNLRKQIEEMEQEFNRKYQKELNLRLDIEMELQRQQREQEYVLGQMQAQFMVDQEDLTKSTKNQYKRRISDLTEQHNVHIKSLEGQVKEFEHTVKELKSKLDCSKQIVSKQKVNRSSQTEYAEEMKFTNYINVVEIDALLDALWKERYDTYVSSQLNAAMVCNTEKETPKLSPPVHSGSEENKNTQTKQTQEAQYQELTNEVCRKQKQTEQVLKAQQLTINSERKTLWSLIIEIVSTVIETNNVECLQLAEVLGISWIPISPPASLECLHSIDVNSLIAEHSLAEIRQFSKDLVPQSWMTVLAESVAASSVFSSEVTKLICRQRDQLVRQSRSLKEFQDIIQKQLQIIQEQNVQSQKNILVRQRRQFSKVDPVILHSY</sequence>
<dbReference type="OrthoDB" id="6248644at2759"/>
<dbReference type="EMBL" id="JTDE01004490">
    <property type="protein sequence ID" value="KAF7254937.1"/>
    <property type="molecule type" value="Genomic_DNA"/>
</dbReference>
<keyword evidence="4" id="KW-1185">Reference proteome</keyword>
<protein>
    <submittedName>
        <fullName evidence="3">Uncharacterized protein</fullName>
    </submittedName>
</protein>
<gene>
    <name evidence="3" type="ORF">EG68_11229</name>
</gene>
<feature type="coiled-coil region" evidence="1">
    <location>
        <begin position="52"/>
        <end position="107"/>
    </location>
</feature>
<dbReference type="Proteomes" id="UP000822476">
    <property type="component" value="Unassembled WGS sequence"/>
</dbReference>
<reference evidence="3" key="1">
    <citation type="submission" date="2019-07" db="EMBL/GenBank/DDBJ databases">
        <title>Annotation for the trematode Paragonimus miyazaki's.</title>
        <authorList>
            <person name="Choi Y.-J."/>
        </authorList>
    </citation>
    <scope>NUCLEOTIDE SEQUENCE</scope>
    <source>
        <strain evidence="3">Japan</strain>
    </source>
</reference>
<proteinExistence type="predicted"/>
<comment type="caution">
    <text evidence="3">The sequence shown here is derived from an EMBL/GenBank/DDBJ whole genome shotgun (WGS) entry which is preliminary data.</text>
</comment>